<sequence>MTFLMPKRVTVTLADTVADKLQRWSDARGQAIATVAGVAIELALNEAETRGEIPPAKEIVTTNKEK</sequence>
<protein>
    <recommendedName>
        <fullName evidence="1">CopG-like ribbon-helix-helix domain-containing protein</fullName>
    </recommendedName>
</protein>
<evidence type="ECO:0000313" key="3">
    <source>
        <dbReference type="Proteomes" id="UP000249794"/>
    </source>
</evidence>
<feature type="domain" description="CopG-like ribbon-helix-helix" evidence="1">
    <location>
        <begin position="7"/>
        <end position="48"/>
    </location>
</feature>
<dbReference type="Proteomes" id="UP000249794">
    <property type="component" value="Unassembled WGS sequence"/>
</dbReference>
<comment type="caution">
    <text evidence="2">The sequence shown here is derived from an EMBL/GenBank/DDBJ whole genome shotgun (WGS) entry which is preliminary data.</text>
</comment>
<dbReference type="Pfam" id="PF07878">
    <property type="entry name" value="RHH_5"/>
    <property type="match status" value="1"/>
</dbReference>
<organism evidence="2 3">
    <name type="scientific">Phormidesmis priestleyi</name>
    <dbReference type="NCBI Taxonomy" id="268141"/>
    <lineage>
        <taxon>Bacteria</taxon>
        <taxon>Bacillati</taxon>
        <taxon>Cyanobacteriota</taxon>
        <taxon>Cyanophyceae</taxon>
        <taxon>Leptolyngbyales</taxon>
        <taxon>Leptolyngbyaceae</taxon>
        <taxon>Phormidesmis</taxon>
    </lineage>
</organism>
<proteinExistence type="predicted"/>
<reference evidence="3" key="1">
    <citation type="submission" date="2018-04" db="EMBL/GenBank/DDBJ databases">
        <authorList>
            <person name="Cornet L."/>
        </authorList>
    </citation>
    <scope>NUCLEOTIDE SEQUENCE [LARGE SCALE GENOMIC DNA]</scope>
</reference>
<accession>A0A2W4WPT2</accession>
<name>A0A2W4WPT2_9CYAN</name>
<dbReference type="AlphaFoldDB" id="A0A2W4WPT2"/>
<evidence type="ECO:0000259" key="1">
    <source>
        <dbReference type="Pfam" id="PF07878"/>
    </source>
</evidence>
<dbReference type="EMBL" id="QBMP01000283">
    <property type="protein sequence ID" value="PZO47163.1"/>
    <property type="molecule type" value="Genomic_DNA"/>
</dbReference>
<gene>
    <name evidence="2" type="ORF">DCF15_19385</name>
</gene>
<evidence type="ECO:0000313" key="2">
    <source>
        <dbReference type="EMBL" id="PZO47163.1"/>
    </source>
</evidence>
<dbReference type="InterPro" id="IPR012869">
    <property type="entry name" value="RHH_5"/>
</dbReference>
<reference evidence="2 3" key="2">
    <citation type="submission" date="2018-06" db="EMBL/GenBank/DDBJ databases">
        <title>Metagenomic assembly of (sub)arctic Cyanobacteria and their associated microbiome from non-axenic cultures.</title>
        <authorList>
            <person name="Baurain D."/>
        </authorList>
    </citation>
    <scope>NUCLEOTIDE SEQUENCE [LARGE SCALE GENOMIC DNA]</scope>
    <source>
        <strain evidence="2">ULC027bin1</strain>
    </source>
</reference>